<keyword evidence="9" id="KW-0414">Isoprene biosynthesis</keyword>
<comment type="catalytic activity">
    <reaction evidence="9">
        <text>4-CDP-2-C-methyl-D-erythritol + ATP = 4-CDP-2-C-methyl-D-erythritol 2-phosphate + ADP + H(+)</text>
        <dbReference type="Rhea" id="RHEA:18437"/>
        <dbReference type="ChEBI" id="CHEBI:15378"/>
        <dbReference type="ChEBI" id="CHEBI:30616"/>
        <dbReference type="ChEBI" id="CHEBI:57823"/>
        <dbReference type="ChEBI" id="CHEBI:57919"/>
        <dbReference type="ChEBI" id="CHEBI:456216"/>
        <dbReference type="EC" id="2.7.1.148"/>
    </reaction>
</comment>
<comment type="caution">
    <text evidence="12">The sequence shown here is derived from an EMBL/GenBank/DDBJ whole genome shotgun (WGS) entry which is preliminary data.</text>
</comment>
<dbReference type="Pfam" id="PF00288">
    <property type="entry name" value="GHMP_kinases_N"/>
    <property type="match status" value="1"/>
</dbReference>
<feature type="domain" description="GHMP kinase C-terminal" evidence="11">
    <location>
        <begin position="218"/>
        <end position="261"/>
    </location>
</feature>
<comment type="function">
    <text evidence="9">Catalyzes the phosphorylation of the position 2 hydroxy group of 4-diphosphocytidyl-2C-methyl-D-erythritol.</text>
</comment>
<accession>A0A9D2K899</accession>
<reference evidence="12" key="1">
    <citation type="journal article" date="2021" name="PeerJ">
        <title>Extensive microbial diversity within the chicken gut microbiome revealed by metagenomics and culture.</title>
        <authorList>
            <person name="Gilroy R."/>
            <person name="Ravi A."/>
            <person name="Getino M."/>
            <person name="Pursley I."/>
            <person name="Horton D.L."/>
            <person name="Alikhan N.F."/>
            <person name="Baker D."/>
            <person name="Gharbi K."/>
            <person name="Hall N."/>
            <person name="Watson M."/>
            <person name="Adriaenssens E.M."/>
            <person name="Foster-Nyarko E."/>
            <person name="Jarju S."/>
            <person name="Secka A."/>
            <person name="Antonio M."/>
            <person name="Oren A."/>
            <person name="Chaudhuri R.R."/>
            <person name="La Ragione R."/>
            <person name="Hildebrand F."/>
            <person name="Pallen M.J."/>
        </authorList>
    </citation>
    <scope>NUCLEOTIDE SEQUENCE</scope>
    <source>
        <strain evidence="12">Gambia16-554</strain>
    </source>
</reference>
<dbReference type="EC" id="2.7.1.148" evidence="2 9"/>
<dbReference type="AlphaFoldDB" id="A0A9D2K899"/>
<dbReference type="GO" id="GO:0019288">
    <property type="term" value="P:isopentenyl diphosphate biosynthetic process, methylerythritol 4-phosphate pathway"/>
    <property type="evidence" value="ECO:0007669"/>
    <property type="project" value="UniProtKB-UniRule"/>
</dbReference>
<gene>
    <name evidence="9" type="primary">ispE</name>
    <name evidence="12" type="ORF">IAC04_01865</name>
</gene>
<dbReference type="PANTHER" id="PTHR43527:SF2">
    <property type="entry name" value="4-DIPHOSPHOCYTIDYL-2-C-METHYL-D-ERYTHRITOL KINASE, CHLOROPLASTIC"/>
    <property type="match status" value="1"/>
</dbReference>
<dbReference type="InterPro" id="IPR004424">
    <property type="entry name" value="IspE"/>
</dbReference>
<evidence type="ECO:0000256" key="3">
    <source>
        <dbReference type="ARBA" id="ARBA00017473"/>
    </source>
</evidence>
<evidence type="ECO:0000256" key="4">
    <source>
        <dbReference type="ARBA" id="ARBA00022679"/>
    </source>
</evidence>
<organism evidence="12 13">
    <name type="scientific">Candidatus Coprenecus stercoravium</name>
    <dbReference type="NCBI Taxonomy" id="2840735"/>
    <lineage>
        <taxon>Bacteria</taxon>
        <taxon>Pseudomonadati</taxon>
        <taxon>Bacteroidota</taxon>
        <taxon>Bacteroidia</taxon>
        <taxon>Bacteroidales</taxon>
        <taxon>Rikenellaceae</taxon>
        <taxon>Rikenellaceae incertae sedis</taxon>
        <taxon>Candidatus Coprenecus</taxon>
    </lineage>
</organism>
<dbReference type="InterPro" id="IPR006204">
    <property type="entry name" value="GHMP_kinase_N_dom"/>
</dbReference>
<sequence length="263" mass="28784">MNIVLYPQPKINIGLRVLARRSDGYHDIETLFYPVDTYTDILEIIEADSVSMTYFGTAYELPGGDMEKELCIKAYRLLQKEFGLPPVGIYLYKNIPVGAGMGGGSSDAAWTLRGLNELFGLGLSGEQLASYASRLGSDCPFFIYGTPMLGQGRGEILTPCCPDSVAGLKERYHIKIAAPGIHVSTAEAYASLSPDPSGKGLTELLSMPVEQWKDRVVNDFEKTVFAKYPQLERIKRTFYDEGAVYASMSGSGSAVYGIFPNNI</sequence>
<dbReference type="GO" id="GO:0016114">
    <property type="term" value="P:terpenoid biosynthetic process"/>
    <property type="evidence" value="ECO:0007669"/>
    <property type="project" value="UniProtKB-UniRule"/>
</dbReference>
<name>A0A9D2K899_9BACT</name>
<dbReference type="GO" id="GO:0050515">
    <property type="term" value="F:4-(cytidine 5'-diphospho)-2-C-methyl-D-erythritol kinase activity"/>
    <property type="evidence" value="ECO:0007669"/>
    <property type="project" value="UniProtKB-UniRule"/>
</dbReference>
<evidence type="ECO:0000259" key="10">
    <source>
        <dbReference type="Pfam" id="PF00288"/>
    </source>
</evidence>
<evidence type="ECO:0000256" key="1">
    <source>
        <dbReference type="ARBA" id="ARBA00009684"/>
    </source>
</evidence>
<dbReference type="PANTHER" id="PTHR43527">
    <property type="entry name" value="4-DIPHOSPHOCYTIDYL-2-C-METHYL-D-ERYTHRITOL KINASE, CHLOROPLASTIC"/>
    <property type="match status" value="1"/>
</dbReference>
<evidence type="ECO:0000256" key="6">
    <source>
        <dbReference type="ARBA" id="ARBA00022777"/>
    </source>
</evidence>
<evidence type="ECO:0000256" key="8">
    <source>
        <dbReference type="ARBA" id="ARBA00032554"/>
    </source>
</evidence>
<dbReference type="InterPro" id="IPR014721">
    <property type="entry name" value="Ribsml_uS5_D2-typ_fold_subgr"/>
</dbReference>
<evidence type="ECO:0000256" key="9">
    <source>
        <dbReference type="HAMAP-Rule" id="MF_00061"/>
    </source>
</evidence>
<proteinExistence type="inferred from homology"/>
<dbReference type="Pfam" id="PF08544">
    <property type="entry name" value="GHMP_kinases_C"/>
    <property type="match status" value="1"/>
</dbReference>
<comment type="pathway">
    <text evidence="9">Isoprenoid biosynthesis; isopentenyl diphosphate biosynthesis via DXP pathway; isopentenyl diphosphate from 1-deoxy-D-xylulose 5-phosphate: step 3/6.</text>
</comment>
<feature type="domain" description="GHMP kinase N-terminal" evidence="10">
    <location>
        <begin position="70"/>
        <end position="145"/>
    </location>
</feature>
<evidence type="ECO:0000256" key="2">
    <source>
        <dbReference type="ARBA" id="ARBA00012052"/>
    </source>
</evidence>
<protein>
    <recommendedName>
        <fullName evidence="3 9">4-diphosphocytidyl-2-C-methyl-D-erythritol kinase</fullName>
        <shortName evidence="9">CMK</shortName>
        <ecNumber evidence="2 9">2.7.1.148</ecNumber>
    </recommendedName>
    <alternativeName>
        <fullName evidence="8 9">4-(cytidine-5'-diphospho)-2-C-methyl-D-erythritol kinase</fullName>
    </alternativeName>
</protein>
<evidence type="ECO:0000256" key="5">
    <source>
        <dbReference type="ARBA" id="ARBA00022741"/>
    </source>
</evidence>
<feature type="binding site" evidence="9">
    <location>
        <begin position="96"/>
        <end position="106"/>
    </location>
    <ligand>
        <name>ATP</name>
        <dbReference type="ChEBI" id="CHEBI:30616"/>
    </ligand>
</feature>
<keyword evidence="4 9" id="KW-0808">Transferase</keyword>
<dbReference type="Gene3D" id="3.30.70.890">
    <property type="entry name" value="GHMP kinase, C-terminal domain"/>
    <property type="match status" value="1"/>
</dbReference>
<evidence type="ECO:0000259" key="11">
    <source>
        <dbReference type="Pfam" id="PF08544"/>
    </source>
</evidence>
<reference evidence="12" key="2">
    <citation type="submission" date="2021-04" db="EMBL/GenBank/DDBJ databases">
        <authorList>
            <person name="Gilroy R."/>
        </authorList>
    </citation>
    <scope>NUCLEOTIDE SEQUENCE</scope>
    <source>
        <strain evidence="12">Gambia16-554</strain>
    </source>
</reference>
<evidence type="ECO:0000313" key="12">
    <source>
        <dbReference type="EMBL" id="HIZ85218.1"/>
    </source>
</evidence>
<dbReference type="HAMAP" id="MF_00061">
    <property type="entry name" value="IspE"/>
    <property type="match status" value="1"/>
</dbReference>
<keyword evidence="6 9" id="KW-0418">Kinase</keyword>
<dbReference type="InterPro" id="IPR036554">
    <property type="entry name" value="GHMP_kinase_C_sf"/>
</dbReference>
<dbReference type="PIRSF" id="PIRSF010376">
    <property type="entry name" value="IspE"/>
    <property type="match status" value="1"/>
</dbReference>
<evidence type="ECO:0000256" key="7">
    <source>
        <dbReference type="ARBA" id="ARBA00022840"/>
    </source>
</evidence>
<dbReference type="Gene3D" id="3.30.230.10">
    <property type="match status" value="1"/>
</dbReference>
<dbReference type="SUPFAM" id="SSF54211">
    <property type="entry name" value="Ribosomal protein S5 domain 2-like"/>
    <property type="match status" value="1"/>
</dbReference>
<dbReference type="NCBIfam" id="TIGR00154">
    <property type="entry name" value="ispE"/>
    <property type="match status" value="1"/>
</dbReference>
<evidence type="ECO:0000313" key="13">
    <source>
        <dbReference type="Proteomes" id="UP000824115"/>
    </source>
</evidence>
<dbReference type="Proteomes" id="UP000824115">
    <property type="component" value="Unassembled WGS sequence"/>
</dbReference>
<dbReference type="InterPro" id="IPR013750">
    <property type="entry name" value="GHMP_kinase_C_dom"/>
</dbReference>
<keyword evidence="7 9" id="KW-0067">ATP-binding</keyword>
<dbReference type="GO" id="GO:0005524">
    <property type="term" value="F:ATP binding"/>
    <property type="evidence" value="ECO:0007669"/>
    <property type="project" value="UniProtKB-UniRule"/>
</dbReference>
<keyword evidence="5 9" id="KW-0547">Nucleotide-binding</keyword>
<dbReference type="EMBL" id="DXAW01000036">
    <property type="protein sequence ID" value="HIZ85218.1"/>
    <property type="molecule type" value="Genomic_DNA"/>
</dbReference>
<comment type="similarity">
    <text evidence="1 9">Belongs to the GHMP kinase family. IspE subfamily.</text>
</comment>
<dbReference type="InterPro" id="IPR020568">
    <property type="entry name" value="Ribosomal_Su5_D2-typ_SF"/>
</dbReference>
<dbReference type="SUPFAM" id="SSF55060">
    <property type="entry name" value="GHMP Kinase, C-terminal domain"/>
    <property type="match status" value="1"/>
</dbReference>
<feature type="active site" evidence="9">
    <location>
        <position position="10"/>
    </location>
</feature>
<feature type="active site" evidence="9">
    <location>
        <position position="138"/>
    </location>
</feature>